<keyword evidence="2" id="KW-1185">Reference proteome</keyword>
<name>A0AC61Y7V7_9FLAO</name>
<gene>
    <name evidence="1" type="ORF">FVB9532_01549</name>
</gene>
<evidence type="ECO:0000313" key="2">
    <source>
        <dbReference type="Proteomes" id="UP000356253"/>
    </source>
</evidence>
<dbReference type="EMBL" id="CABVMM010000005">
    <property type="protein sequence ID" value="VVV00280.1"/>
    <property type="molecule type" value="Genomic_DNA"/>
</dbReference>
<reference evidence="1" key="1">
    <citation type="submission" date="2019-09" db="EMBL/GenBank/DDBJ databases">
        <authorList>
            <person name="Rodrigo-Torres L."/>
            <person name="Arahal R. D."/>
            <person name="Lucena T."/>
        </authorList>
    </citation>
    <scope>NUCLEOTIDE SEQUENCE</scope>
    <source>
        <strain evidence="1">ISS653</strain>
    </source>
</reference>
<sequence>MSSPIKIIDSEIAYMEFYDNYVISSIKEDIIFDIEELHYMINIMDEQFPDKNFGYIANRIYSYNMNPVTYPVSSIHERLSAMAIVCYSEVSRKTALFEKDFFKKPFEVFDEIEEAKKWLQEILKK</sequence>
<organism evidence="1 2">
    <name type="scientific">Mesonia oceanica</name>
    <dbReference type="NCBI Taxonomy" id="2687242"/>
    <lineage>
        <taxon>Bacteria</taxon>
        <taxon>Pseudomonadati</taxon>
        <taxon>Bacteroidota</taxon>
        <taxon>Flavobacteriia</taxon>
        <taxon>Flavobacteriales</taxon>
        <taxon>Flavobacteriaceae</taxon>
        <taxon>Mesonia</taxon>
    </lineage>
</organism>
<evidence type="ECO:0000313" key="1">
    <source>
        <dbReference type="EMBL" id="VVV00280.1"/>
    </source>
</evidence>
<proteinExistence type="predicted"/>
<accession>A0AC61Y7V7</accession>
<comment type="caution">
    <text evidence="1">The sequence shown here is derived from an EMBL/GenBank/DDBJ whole genome shotgun (WGS) entry which is preliminary data.</text>
</comment>
<dbReference type="Proteomes" id="UP000356253">
    <property type="component" value="Unassembled WGS sequence"/>
</dbReference>
<protein>
    <submittedName>
        <fullName evidence="1">Uncharacterized protein</fullName>
    </submittedName>
</protein>